<feature type="binding site" evidence="4">
    <location>
        <position position="279"/>
    </location>
    <ligand>
        <name>substrate</name>
    </ligand>
</feature>
<evidence type="ECO:0000256" key="3">
    <source>
        <dbReference type="ARBA" id="ARBA00023004"/>
    </source>
</evidence>
<keyword evidence="4 5" id="KW-0349">Heme</keyword>
<feature type="binding site" description="covalent" evidence="4">
    <location>
        <position position="333"/>
    </location>
    <ligand>
        <name>heme c</name>
        <dbReference type="ChEBI" id="CHEBI:61717"/>
        <label>3</label>
    </ligand>
</feature>
<feature type="binding site" evidence="4">
    <location>
        <position position="202"/>
    </location>
    <ligand>
        <name>substrate</name>
    </ligand>
</feature>
<feature type="binding site" description="axial binding residue" evidence="4">
    <location>
        <position position="460"/>
    </location>
    <ligand>
        <name>heme c</name>
        <dbReference type="ChEBI" id="CHEBI:61717"/>
        <label>7</label>
    </ligand>
    <ligandPart>
        <name>Fe</name>
        <dbReference type="ChEBI" id="CHEBI:18248"/>
    </ligandPart>
</feature>
<evidence type="ECO:0000259" key="6">
    <source>
        <dbReference type="PROSITE" id="PS51007"/>
    </source>
</evidence>
<feature type="binding site" description="covalent" evidence="4">
    <location>
        <position position="137"/>
    </location>
    <ligand>
        <name>heme c</name>
        <dbReference type="ChEBI" id="CHEBI:61717"/>
        <label>1</label>
    </ligand>
</feature>
<dbReference type="RefSeq" id="WP_111740163.1">
    <property type="nucleotide sequence ID" value="NZ_LR698987.1"/>
</dbReference>
<feature type="binding site" description="axial binding residue" evidence="4">
    <location>
        <position position="488"/>
    </location>
    <ligand>
        <name>heme c</name>
        <dbReference type="ChEBI" id="CHEBI:61717"/>
        <label>5</label>
    </ligand>
    <ligandPart>
        <name>Fe</name>
        <dbReference type="ChEBI" id="CHEBI:18248"/>
    </ligandPart>
</feature>
<dbReference type="GO" id="GO:0009061">
    <property type="term" value="P:anaerobic respiration"/>
    <property type="evidence" value="ECO:0007669"/>
    <property type="project" value="UniProtKB-KW"/>
</dbReference>
<feature type="domain" description="Cytochrome c" evidence="6">
    <location>
        <begin position="115"/>
        <end position="260"/>
    </location>
</feature>
<feature type="binding site" description="axial binding residue" evidence="4">
    <location>
        <position position="634"/>
    </location>
    <ligand>
        <name>heme c</name>
        <dbReference type="ChEBI" id="CHEBI:61717"/>
        <label>7</label>
    </ligand>
    <ligandPart>
        <name>Fe</name>
        <dbReference type="ChEBI" id="CHEBI:18248"/>
    </ligandPart>
</feature>
<organism evidence="7 8">
    <name type="scientific">Leminorella richardii</name>
    <dbReference type="NCBI Taxonomy" id="158841"/>
    <lineage>
        <taxon>Bacteria</taxon>
        <taxon>Pseudomonadati</taxon>
        <taxon>Pseudomonadota</taxon>
        <taxon>Gammaproteobacteria</taxon>
        <taxon>Enterobacterales</taxon>
        <taxon>Budviciaceae</taxon>
        <taxon>Leminorella</taxon>
    </lineage>
</organism>
<dbReference type="PROSITE" id="PS51007">
    <property type="entry name" value="CYTC"/>
    <property type="match status" value="1"/>
</dbReference>
<keyword evidence="2 4" id="KW-0732">Signal</keyword>
<evidence type="ECO:0000256" key="2">
    <source>
        <dbReference type="ARBA" id="ARBA00022729"/>
    </source>
</evidence>
<dbReference type="InterPro" id="IPR023155">
    <property type="entry name" value="Cyt_c-552/4"/>
</dbReference>
<keyword evidence="4" id="KW-0574">Periplasm</keyword>
<dbReference type="PANTHER" id="PTHR35038">
    <property type="entry name" value="DISSIMILATORY SULFITE REDUCTASE SIRA"/>
    <property type="match status" value="1"/>
</dbReference>
<comment type="cofactor">
    <cofactor evidence="4">
        <name>Cu(+)</name>
        <dbReference type="ChEBI" id="CHEBI:49552"/>
    </cofactor>
    <text evidence="4">Exposure to oxygen reduces copper binding and leads to the formation of a disulfide bond between the two Cys residues that bind the copper ion.</text>
</comment>
<feature type="binding site" description="covalent" evidence="4">
    <location>
        <position position="140"/>
    </location>
    <ligand>
        <name>heme c</name>
        <dbReference type="ChEBI" id="CHEBI:61717"/>
        <label>1</label>
    </ligand>
</feature>
<gene>
    <name evidence="7" type="ORF">NCTC12151_01611</name>
</gene>
<keyword evidence="4" id="KW-0186">Copper</keyword>
<feature type="binding site" description="covalent" evidence="4">
    <location>
        <position position="299"/>
    </location>
    <ligand>
        <name>heme c</name>
        <dbReference type="ChEBI" id="CHEBI:61717"/>
        <label>2</label>
    </ligand>
</feature>
<keyword evidence="3 4" id="KW-0408">Iron</keyword>
<feature type="binding site" description="covalent" evidence="4">
    <location>
        <position position="456"/>
    </location>
    <ligand>
        <name>heme c</name>
        <dbReference type="ChEBI" id="CHEBI:61717"/>
        <label>7</label>
    </ligand>
</feature>
<feature type="binding site" description="covalent" evidence="4">
    <location>
        <position position="296"/>
    </location>
    <ligand>
        <name>heme c</name>
        <dbReference type="ChEBI" id="CHEBI:61717"/>
        <label>2</label>
    </ligand>
</feature>
<feature type="chain" id="PRO_5016184563" description="Dissimilatory sulfite reductase" evidence="4">
    <location>
        <begin position="28"/>
        <end position="668"/>
    </location>
</feature>
<protein>
    <recommendedName>
        <fullName evidence="4">Dissimilatory sulfite reductase</fullName>
        <ecNumber evidence="4">1.8.99.-</ecNumber>
    </recommendedName>
</protein>
<feature type="binding site" description="covalent" evidence="4">
    <location>
        <position position="434"/>
    </location>
    <ligand>
        <name>heme c</name>
        <dbReference type="ChEBI" id="CHEBI:61717"/>
        <label>6</label>
    </ligand>
</feature>
<dbReference type="InterPro" id="IPR051829">
    <property type="entry name" value="Multiheme_Cytochr_ET"/>
</dbReference>
<dbReference type="Pfam" id="PF14522">
    <property type="entry name" value="Cytochrome_C7"/>
    <property type="match status" value="1"/>
</dbReference>
<keyword evidence="4" id="KW-0763">Sulfate respiration</keyword>
<keyword evidence="1 4" id="KW-0479">Metal-binding</keyword>
<dbReference type="GO" id="GO:0016002">
    <property type="term" value="F:sulfite reductase activity"/>
    <property type="evidence" value="ECO:0007669"/>
    <property type="project" value="UniProtKB-UniRule"/>
</dbReference>
<dbReference type="Pfam" id="PF13435">
    <property type="entry name" value="Cytochrome_C554"/>
    <property type="match status" value="1"/>
</dbReference>
<keyword evidence="4" id="KW-0249">Electron transport</keyword>
<dbReference type="Gene3D" id="3.90.10.10">
    <property type="entry name" value="Cytochrome C3"/>
    <property type="match status" value="1"/>
</dbReference>
<comment type="pathway">
    <text evidence="4">Sulfur metabolism; sulfite reduction.</text>
</comment>
<feature type="binding site" description="axial binding residue" evidence="4">
    <location>
        <position position="342"/>
    </location>
    <ligand>
        <name>heme c</name>
        <dbReference type="ChEBI" id="CHEBI:61717"/>
        <label>1</label>
    </ligand>
    <ligandPart>
        <name>Fe</name>
        <dbReference type="ChEBI" id="CHEBI:18248"/>
    </ligandPart>
</feature>
<feature type="binding site" description="axial binding residue" evidence="4">
    <location>
        <position position="300"/>
    </location>
    <ligand>
        <name>heme c</name>
        <dbReference type="ChEBI" id="CHEBI:61717"/>
        <label>2</label>
    </ligand>
    <ligandPart>
        <name>Fe</name>
        <dbReference type="ChEBI" id="CHEBI:18248"/>
    </ligandPart>
</feature>
<feature type="binding site" description="covalent" evidence="4">
    <location>
        <position position="410"/>
    </location>
    <ligand>
        <name>heme c</name>
        <dbReference type="ChEBI" id="CHEBI:61717"/>
        <label>5</label>
    </ligand>
</feature>
<evidence type="ECO:0000256" key="1">
    <source>
        <dbReference type="ARBA" id="ARBA00022723"/>
    </source>
</evidence>
<dbReference type="AlphaFoldDB" id="A0A2X4UP91"/>
<dbReference type="InterPro" id="IPR036280">
    <property type="entry name" value="Multihaem_cyt_sf"/>
</dbReference>
<sequence precursor="true">MSIRRRSLSCALLLSLGVLLPPTVAQAQPTAPAATAGASQATTPPVEPYPPRTLEGYVVQEKDYWDYLLKNHPVFKYQAAGRIVGEPQLSDRGEEFVEFGGGKAYAEKHGRPTAMTYRLGAESFLDLPNKFVGPAKCGECHPAQYERWERSRHAKTIRFPSEMDEVPDKDFHKGMYGGKASILPQGITHDAIYAIIGTPRTKYGFVDSFLVRGTYHVKDGLLKDGTGTLVAGGNQFSRGWAESLTPDMVKRIASYVPGFPTKADEFGIRGSEVWGMTSYGASDRKNFLFQPASSYCEVCHTFKFDFKNSNEFFAALGKPEELRKHTISKGIACEECHGAGAHLYGARGAGMPSNCERCHQRFAYDPKEAEANPKNPFNSYFKSACPSCGTEGSQMFNTSHYEKGMRCSTCHDPHEVTSNDWKSGFTRTNLKKQCTDCHQQQKEFMAQGDTHSKNNCTACHMPNMGSCENFAAIQFPDMAGFDNVRKSHIWKIKVDEKAKTLNPPEGKPRDSSVKGWSIAKQDGKGYVDLMWSCGRTSFSDIDVAEGGGCHSPVQTVLSERLQFKDQETIYGKVVEWQTPVKTGYAEIENGLKLIDKKLPKSGLSLDEKVQVQLLAKQAREIADAVKKDGSWGVHGPHFTKSRIEEGQAYIQQAQAILSGEARKNKGKI</sequence>
<feature type="binding site" description="axial binding residue" evidence="4">
    <location>
        <position position="141"/>
    </location>
    <ligand>
        <name>heme c</name>
        <dbReference type="ChEBI" id="CHEBI:61717"/>
        <label>1</label>
    </ligand>
    <ligandPart>
        <name>Fe</name>
        <dbReference type="ChEBI" id="CHEBI:18248"/>
    </ligandPart>
</feature>
<dbReference type="OrthoDB" id="9814800at2"/>
<dbReference type="HAMAP" id="MF_02023">
    <property type="entry name" value="Sulfite_red"/>
    <property type="match status" value="1"/>
</dbReference>
<evidence type="ECO:0000313" key="7">
    <source>
        <dbReference type="EMBL" id="SQI40369.1"/>
    </source>
</evidence>
<dbReference type="EMBL" id="LS483470">
    <property type="protein sequence ID" value="SQI40369.1"/>
    <property type="molecule type" value="Genomic_DNA"/>
</dbReference>
<feature type="binding site" description="axial binding residue" evidence="4">
    <location>
        <position position="411"/>
    </location>
    <ligand>
        <name>heme c</name>
        <dbReference type="ChEBI" id="CHEBI:61717"/>
        <label>5</label>
    </ligand>
    <ligandPart>
        <name>Fe</name>
        <dbReference type="ChEBI" id="CHEBI:18248"/>
    </ligandPart>
</feature>
<accession>A0A2X4UP91</accession>
<feature type="binding site" evidence="4">
    <location>
        <position position="361"/>
    </location>
    <ligand>
        <name>substrate</name>
    </ligand>
</feature>
<feature type="binding site" description="covalent" evidence="4">
    <location>
        <position position="533"/>
    </location>
    <ligand>
        <name>heme c</name>
        <dbReference type="ChEBI" id="CHEBI:61717"/>
        <label>8</label>
    </ligand>
</feature>
<dbReference type="KEGG" id="lri:NCTC12151_01611"/>
<dbReference type="InterPro" id="IPR009056">
    <property type="entry name" value="Cyt_c-like_dom"/>
</dbReference>
<feature type="binding site" description="axial binding residue" evidence="4">
    <location>
        <position position="359"/>
    </location>
    <ligand>
        <name>heme c</name>
        <dbReference type="ChEBI" id="CHEBI:61717"/>
        <label>4</label>
    </ligand>
    <ligandPart>
        <name>Fe</name>
        <dbReference type="ChEBI" id="CHEBI:18248"/>
    </ligandPart>
</feature>
<comment type="subcellular location">
    <subcellularLocation>
        <location evidence="4">Periplasm</location>
    </subcellularLocation>
</comment>
<feature type="binding site" description="axial binding residue" evidence="4">
    <location>
        <position position="414"/>
    </location>
    <ligand>
        <name>heme c</name>
        <dbReference type="ChEBI" id="CHEBI:61717"/>
        <label>3</label>
    </ligand>
    <ligandPart>
        <name>Fe</name>
        <dbReference type="ChEBI" id="CHEBI:18248"/>
    </ligandPart>
</feature>
<evidence type="ECO:0000256" key="5">
    <source>
        <dbReference type="PROSITE-ProRule" id="PRU00433"/>
    </source>
</evidence>
<dbReference type="Gene3D" id="1.10.1130.10">
    <property type="entry name" value="Flavocytochrome C3, Chain A"/>
    <property type="match status" value="2"/>
</dbReference>
<dbReference type="UniPathway" id="UPA00370"/>
<feature type="binding site" description="axial binding residue" evidence="4">
    <location>
        <position position="153"/>
    </location>
    <ligand>
        <name>heme c</name>
        <dbReference type="ChEBI" id="CHEBI:61717"/>
        <label>4</label>
    </ligand>
    <ligandPart>
        <name>Fe</name>
        <dbReference type="ChEBI" id="CHEBI:18248"/>
    </ligandPart>
</feature>
<feature type="binding site" evidence="4">
    <location>
        <position position="467"/>
    </location>
    <ligand>
        <name>Cu(+)</name>
        <dbReference type="ChEBI" id="CHEBI:49552"/>
    </ligand>
</feature>
<dbReference type="GO" id="GO:0005507">
    <property type="term" value="F:copper ion binding"/>
    <property type="evidence" value="ECO:0007669"/>
    <property type="project" value="UniProtKB-UniRule"/>
</dbReference>
<name>A0A2X4UP91_9GAMM</name>
<evidence type="ECO:0000313" key="8">
    <source>
        <dbReference type="Proteomes" id="UP000249005"/>
    </source>
</evidence>
<evidence type="ECO:0000256" key="4">
    <source>
        <dbReference type="HAMAP-Rule" id="MF_02023"/>
    </source>
</evidence>
<proteinExistence type="inferred from homology"/>
<comment type="catalytic activity">
    <reaction evidence="4">
        <text>[protein]-disulfide + hydrogen sulfide + 2 A + 3 H2O = [protein]-dithiol + sulfite + 2 AH2 + H(+)</text>
        <dbReference type="Rhea" id="RHEA:51676"/>
        <dbReference type="Rhea" id="RHEA-COMP:10593"/>
        <dbReference type="Rhea" id="RHEA-COMP:10594"/>
        <dbReference type="ChEBI" id="CHEBI:13193"/>
        <dbReference type="ChEBI" id="CHEBI:15377"/>
        <dbReference type="ChEBI" id="CHEBI:15378"/>
        <dbReference type="ChEBI" id="CHEBI:17359"/>
        <dbReference type="ChEBI" id="CHEBI:17499"/>
        <dbReference type="ChEBI" id="CHEBI:29919"/>
        <dbReference type="ChEBI" id="CHEBI:29950"/>
        <dbReference type="ChEBI" id="CHEBI:50058"/>
    </reaction>
</comment>
<feature type="binding site" description="covalent" evidence="4">
    <location>
        <position position="437"/>
    </location>
    <ligand>
        <name>heme c</name>
        <dbReference type="ChEBI" id="CHEBI:61717"/>
        <label>6</label>
    </ligand>
</feature>
<feature type="binding site" description="covalent" evidence="4">
    <location>
        <position position="407"/>
    </location>
    <ligand>
        <name>heme c</name>
        <dbReference type="ChEBI" id="CHEBI:61717"/>
        <label>5</label>
    </ligand>
</feature>
<comment type="cofactor">
    <cofactor evidence="4">
        <name>heme c</name>
        <dbReference type="ChEBI" id="CHEBI:61717"/>
    </cofactor>
    <text evidence="4">Binds 8 heme c groups covalently per monomer.</text>
</comment>
<feature type="binding site" description="axial binding residue" evidence="4">
    <location>
        <position position="550"/>
    </location>
    <ligand>
        <name>heme c</name>
        <dbReference type="ChEBI" id="CHEBI:61717"/>
        <label>8</label>
    </ligand>
    <ligandPart>
        <name>Fe</name>
        <dbReference type="ChEBI" id="CHEBI:18248"/>
    </ligandPart>
</feature>
<dbReference type="GO" id="GO:0042597">
    <property type="term" value="C:periplasmic space"/>
    <property type="evidence" value="ECO:0007669"/>
    <property type="project" value="UniProtKB-SubCell"/>
</dbReference>
<feature type="binding site" description="axial binding residue" evidence="4">
    <location>
        <position position="438"/>
    </location>
    <ligand>
        <name>heme c</name>
        <dbReference type="ChEBI" id="CHEBI:61717"/>
        <label>6</label>
    </ligand>
    <ligandPart>
        <name>Fe</name>
        <dbReference type="ChEBI" id="CHEBI:18248"/>
    </ligandPart>
</feature>
<feature type="binding site" description="covalent" evidence="4">
    <location>
        <position position="336"/>
    </location>
    <ligand>
        <name>heme c</name>
        <dbReference type="ChEBI" id="CHEBI:61717"/>
        <label>3</label>
    </ligand>
</feature>
<keyword evidence="8" id="KW-1185">Reference proteome</keyword>
<dbReference type="SUPFAM" id="SSF48695">
    <property type="entry name" value="Multiheme cytochromes"/>
    <property type="match status" value="1"/>
</dbReference>
<dbReference type="Proteomes" id="UP000249005">
    <property type="component" value="Chromosome 1"/>
</dbReference>
<dbReference type="GO" id="GO:0070814">
    <property type="term" value="P:hydrogen sulfide biosynthetic process"/>
    <property type="evidence" value="ECO:0007669"/>
    <property type="project" value="UniProtKB-UniRule"/>
</dbReference>
<keyword evidence="4" id="KW-0560">Oxidoreductase</keyword>
<comment type="similarity">
    <text evidence="4">Belongs to the multiheme cytochrome c family.</text>
</comment>
<comment type="function">
    <text evidence="4">Respiratory sulfite reductase that catalyzes the reduction of sulfite to sulfide in a single step, consuming six electrons in the process.</text>
</comment>
<feature type="signal peptide" evidence="4">
    <location>
        <begin position="1"/>
        <end position="27"/>
    </location>
</feature>
<keyword evidence="4" id="KW-0813">Transport</keyword>
<dbReference type="EC" id="1.8.99.-" evidence="4"/>
<dbReference type="PANTHER" id="PTHR35038:SF8">
    <property type="entry name" value="C-TYPE POLYHEME CYTOCHROME OMCC"/>
    <property type="match status" value="1"/>
</dbReference>
<feature type="binding site" description="covalent" evidence="4">
    <location>
        <position position="358"/>
    </location>
    <ligand>
        <name>heme c</name>
        <dbReference type="ChEBI" id="CHEBI:61717"/>
        <label>4</label>
    </ligand>
</feature>
<reference evidence="7 8" key="1">
    <citation type="submission" date="2018-06" db="EMBL/GenBank/DDBJ databases">
        <authorList>
            <consortium name="Pathogen Informatics"/>
            <person name="Doyle S."/>
        </authorList>
    </citation>
    <scope>NUCLEOTIDE SEQUENCE [LARGE SCALE GENOMIC DNA]</scope>
    <source>
        <strain evidence="7 8">NCTC12151</strain>
    </source>
</reference>
<feature type="binding site" description="covalent" evidence="4">
    <location>
        <position position="459"/>
    </location>
    <ligand>
        <name>heme c</name>
        <dbReference type="ChEBI" id="CHEBI:61717"/>
        <label>7</label>
    </ligand>
</feature>
<feature type="binding site" description="axial binding residue" evidence="4">
    <location>
        <position position="451"/>
    </location>
    <ligand>
        <name>heme c</name>
        <dbReference type="ChEBI" id="CHEBI:61717"/>
        <label>8</label>
    </ligand>
    <ligandPart>
        <name>Fe</name>
        <dbReference type="ChEBI" id="CHEBI:18248"/>
    </ligandPart>
</feature>
<dbReference type="GO" id="GO:0009055">
    <property type="term" value="F:electron transfer activity"/>
    <property type="evidence" value="ECO:0007669"/>
    <property type="project" value="InterPro"/>
</dbReference>
<dbReference type="GO" id="GO:0005506">
    <property type="term" value="F:iron ion binding"/>
    <property type="evidence" value="ECO:0007669"/>
    <property type="project" value="UniProtKB-UniRule"/>
</dbReference>
<feature type="binding site" description="covalent" evidence="4">
    <location>
        <position position="549"/>
    </location>
    <ligand>
        <name>heme c</name>
        <dbReference type="ChEBI" id="CHEBI:61717"/>
        <label>8</label>
    </ligand>
</feature>
<feature type="binding site" description="covalent" evidence="4">
    <location>
        <position position="355"/>
    </location>
    <ligand>
        <name>heme c</name>
        <dbReference type="ChEBI" id="CHEBI:61717"/>
        <label>4</label>
    </ligand>
</feature>
<feature type="binding site" description="axial binding residue" evidence="4">
    <location>
        <position position="337"/>
    </location>
    <ligand>
        <name>heme c</name>
        <dbReference type="ChEBI" id="CHEBI:61717"/>
        <label>3</label>
    </ligand>
    <ligandPart>
        <name>Fe</name>
        <dbReference type="ChEBI" id="CHEBI:18248"/>
    </ligandPart>
</feature>
<dbReference type="InterPro" id="IPR029467">
    <property type="entry name" value="Cyt_c7-like"/>
</dbReference>
<dbReference type="InterPro" id="IPR032897">
    <property type="entry name" value="Sulfite_reductase"/>
</dbReference>
<feature type="binding site" evidence="4">
    <location>
        <position position="388"/>
    </location>
    <ligand>
        <name>Cu(+)</name>
        <dbReference type="ChEBI" id="CHEBI:49552"/>
    </ligand>
</feature>
<feature type="binding site" description="axial binding residue" evidence="4">
    <location>
        <position position="400"/>
    </location>
    <ligand>
        <name>heme c</name>
        <dbReference type="ChEBI" id="CHEBI:61717"/>
        <label>6</label>
    </ligand>
    <ligandPart>
        <name>Fe</name>
        <dbReference type="ChEBI" id="CHEBI:18248"/>
    </ligandPart>
</feature>
<dbReference type="GO" id="GO:0020037">
    <property type="term" value="F:heme binding"/>
    <property type="evidence" value="ECO:0007669"/>
    <property type="project" value="UniProtKB-UniRule"/>
</dbReference>